<name>A0A413SVT3_9BACT</name>
<reference evidence="1 2" key="1">
    <citation type="submission" date="2018-08" db="EMBL/GenBank/DDBJ databases">
        <title>A genome reference for cultivated species of the human gut microbiota.</title>
        <authorList>
            <person name="Zou Y."/>
            <person name="Xue W."/>
            <person name="Luo G."/>
        </authorList>
    </citation>
    <scope>NUCLEOTIDE SEQUENCE [LARGE SCALE GENOMIC DNA]</scope>
    <source>
        <strain evidence="1 2">AM42-38</strain>
    </source>
</reference>
<gene>
    <name evidence="1" type="ORF">DW921_13705</name>
</gene>
<sequence>MMTTNFNFTRFTNLLKLDIAENWKNSLFGLLGIYAAFLIPMLGWLWNPSAYSFHQFCNNMLGVVFLVTSFFFIFYASRIMICMNSKEKRISYLLLPATMFEKFLSRFVIVTVFLSIQVFVALLALELSRYLLQPLFRLPAEFSQSMLAEMAEMMSRTGRAPVNMDGEYAYSKVLMQLLGFIFLLWNHSLFILGGSRWYKHPFLKTLGVIIAFNLIGGVIFARLVETGMMERFFQWMSENFEETPATTNGLMTAGCLIFASLTIFNWWLSYWLFTRSQVIRRKWLGV</sequence>
<protein>
    <submittedName>
        <fullName evidence="1">Uncharacterized protein</fullName>
    </submittedName>
</protein>
<comment type="caution">
    <text evidence="1">The sequence shown here is derived from an EMBL/GenBank/DDBJ whole genome shotgun (WGS) entry which is preliminary data.</text>
</comment>
<evidence type="ECO:0000313" key="1">
    <source>
        <dbReference type="EMBL" id="RHA73228.1"/>
    </source>
</evidence>
<dbReference type="EMBL" id="QSFT01000041">
    <property type="protein sequence ID" value="RHA73228.1"/>
    <property type="molecule type" value="Genomic_DNA"/>
</dbReference>
<proteinExistence type="predicted"/>
<dbReference type="AlphaFoldDB" id="A0A413SVT3"/>
<evidence type="ECO:0000313" key="2">
    <source>
        <dbReference type="Proteomes" id="UP000283855"/>
    </source>
</evidence>
<dbReference type="Proteomes" id="UP000283855">
    <property type="component" value="Unassembled WGS sequence"/>
</dbReference>
<accession>A0A413SVT3</accession>
<organism evidence="1 2">
    <name type="scientific">Phocaeicola coprophilus</name>
    <dbReference type="NCBI Taxonomy" id="387090"/>
    <lineage>
        <taxon>Bacteria</taxon>
        <taxon>Pseudomonadati</taxon>
        <taxon>Bacteroidota</taxon>
        <taxon>Bacteroidia</taxon>
        <taxon>Bacteroidales</taxon>
        <taxon>Bacteroidaceae</taxon>
        <taxon>Phocaeicola</taxon>
    </lineage>
</organism>